<evidence type="ECO:0000313" key="2">
    <source>
        <dbReference type="Proteomes" id="UP001055102"/>
    </source>
</evidence>
<sequence>MDAAAYVSALQGRPWTTTNHCWALVLEVQRDLFGRVLPPFLIDGRLTARELVAAFHGHEERRNWRQVAVPSDGAVVLMHRPGSPSRAIHAGVYLALEGGGVLHADEQAGVTFDGSADLLVRGWRAEFFLPL</sequence>
<evidence type="ECO:0000313" key="1">
    <source>
        <dbReference type="EMBL" id="GJE07872.1"/>
    </source>
</evidence>
<dbReference type="RefSeq" id="WP_238277259.1">
    <property type="nucleotide sequence ID" value="NZ_BPQR01000056.1"/>
</dbReference>
<accession>A0ABQ4SXR2</accession>
<gene>
    <name evidence="1" type="ORF">AOPFMNJM_3204</name>
</gene>
<dbReference type="EMBL" id="BPQR01000056">
    <property type="protein sequence ID" value="GJE07872.1"/>
    <property type="molecule type" value="Genomic_DNA"/>
</dbReference>
<keyword evidence="2" id="KW-1185">Reference proteome</keyword>
<name>A0ABQ4SXR2_9HYPH</name>
<protein>
    <recommendedName>
        <fullName evidence="3">Glycoside hydrolase</fullName>
    </recommendedName>
</protein>
<proteinExistence type="predicted"/>
<reference evidence="1" key="2">
    <citation type="submission" date="2021-08" db="EMBL/GenBank/DDBJ databases">
        <authorList>
            <person name="Tani A."/>
            <person name="Ola A."/>
            <person name="Ogura Y."/>
            <person name="Katsura K."/>
            <person name="Hayashi T."/>
        </authorList>
    </citation>
    <scope>NUCLEOTIDE SEQUENCE</scope>
    <source>
        <strain evidence="1">LMG 23639</strain>
    </source>
</reference>
<comment type="caution">
    <text evidence="1">The sequence shown here is derived from an EMBL/GenBank/DDBJ whole genome shotgun (WGS) entry which is preliminary data.</text>
</comment>
<dbReference type="Proteomes" id="UP001055102">
    <property type="component" value="Unassembled WGS sequence"/>
</dbReference>
<organism evidence="1 2">
    <name type="scientific">Methylobacterium jeotgali</name>
    <dbReference type="NCBI Taxonomy" id="381630"/>
    <lineage>
        <taxon>Bacteria</taxon>
        <taxon>Pseudomonadati</taxon>
        <taxon>Pseudomonadota</taxon>
        <taxon>Alphaproteobacteria</taxon>
        <taxon>Hyphomicrobiales</taxon>
        <taxon>Methylobacteriaceae</taxon>
        <taxon>Methylobacterium</taxon>
    </lineage>
</organism>
<reference evidence="1" key="1">
    <citation type="journal article" date="2021" name="Front. Microbiol.">
        <title>Comprehensive Comparative Genomics and Phenotyping of Methylobacterium Species.</title>
        <authorList>
            <person name="Alessa O."/>
            <person name="Ogura Y."/>
            <person name="Fujitani Y."/>
            <person name="Takami H."/>
            <person name="Hayashi T."/>
            <person name="Sahin N."/>
            <person name="Tani A."/>
        </authorList>
    </citation>
    <scope>NUCLEOTIDE SEQUENCE</scope>
    <source>
        <strain evidence="1">LMG 23639</strain>
    </source>
</reference>
<evidence type="ECO:0008006" key="3">
    <source>
        <dbReference type="Google" id="ProtNLM"/>
    </source>
</evidence>